<dbReference type="Pfam" id="PF10344">
    <property type="entry name" value="Hobbit"/>
    <property type="match status" value="1"/>
</dbReference>
<feature type="region of interest" description="Disordered" evidence="1">
    <location>
        <begin position="71"/>
        <end position="105"/>
    </location>
</feature>
<name>A0A3P7NUU9_DIBLA</name>
<proteinExistence type="predicted"/>
<organism evidence="2 3">
    <name type="scientific">Dibothriocephalus latus</name>
    <name type="common">Fish tapeworm</name>
    <name type="synonym">Diphyllobothrium latum</name>
    <dbReference type="NCBI Taxonomy" id="60516"/>
    <lineage>
        <taxon>Eukaryota</taxon>
        <taxon>Metazoa</taxon>
        <taxon>Spiralia</taxon>
        <taxon>Lophotrochozoa</taxon>
        <taxon>Platyhelminthes</taxon>
        <taxon>Cestoda</taxon>
        <taxon>Eucestoda</taxon>
        <taxon>Diphyllobothriidea</taxon>
        <taxon>Diphyllobothriidae</taxon>
        <taxon>Dibothriocephalus</taxon>
    </lineage>
</organism>
<accession>A0A3P7NUU9</accession>
<dbReference type="PANTHER" id="PTHR15678:SF6">
    <property type="entry name" value="BRIDGE-LIKE LIPID TRANSFER PROTEIN FAMILY MEMBER 2"/>
    <property type="match status" value="1"/>
</dbReference>
<dbReference type="EMBL" id="UYRU01096591">
    <property type="protein sequence ID" value="VDN39778.1"/>
    <property type="molecule type" value="Genomic_DNA"/>
</dbReference>
<evidence type="ECO:0000313" key="2">
    <source>
        <dbReference type="EMBL" id="VDN39778.1"/>
    </source>
</evidence>
<dbReference type="AlphaFoldDB" id="A0A3P7NUU9"/>
<gene>
    <name evidence="2" type="ORF">DILT_LOCUS18010</name>
</gene>
<dbReference type="OrthoDB" id="1562405at2759"/>
<protein>
    <submittedName>
        <fullName evidence="2">Uncharacterized protein</fullName>
    </submittedName>
</protein>
<evidence type="ECO:0000313" key="3">
    <source>
        <dbReference type="Proteomes" id="UP000281553"/>
    </source>
</evidence>
<sequence length="154" mass="17864">KRARSNRSFLYIKIPSFPIRLSYKGDKQKNLADCTRFELNVPMLEFQNQLWTWLDFFNEVKTRAIKKKLTPRPRLPFLPGRPNEATKSSAASHSHASHQLSSTHRFSVVTASDQRPTLSEEAKRAQQVQEMLLGRHAQQVIVVADVNVYCYFFQ</sequence>
<feature type="compositionally biased region" description="Low complexity" evidence="1">
    <location>
        <begin position="75"/>
        <end position="102"/>
    </location>
</feature>
<feature type="non-terminal residue" evidence="2">
    <location>
        <position position="1"/>
    </location>
</feature>
<dbReference type="Proteomes" id="UP000281553">
    <property type="component" value="Unassembled WGS sequence"/>
</dbReference>
<evidence type="ECO:0000256" key="1">
    <source>
        <dbReference type="SAM" id="MobiDB-lite"/>
    </source>
</evidence>
<reference evidence="2 3" key="1">
    <citation type="submission" date="2018-11" db="EMBL/GenBank/DDBJ databases">
        <authorList>
            <consortium name="Pathogen Informatics"/>
        </authorList>
    </citation>
    <scope>NUCLEOTIDE SEQUENCE [LARGE SCALE GENOMIC DNA]</scope>
</reference>
<keyword evidence="3" id="KW-1185">Reference proteome</keyword>
<dbReference type="InterPro" id="IPR045167">
    <property type="entry name" value="Hobbit"/>
</dbReference>
<dbReference type="PANTHER" id="PTHR15678">
    <property type="entry name" value="ANTIGEN MLAA-22-RELATED"/>
    <property type="match status" value="1"/>
</dbReference>